<comment type="caution">
    <text evidence="6">The sequence shown here is derived from an EMBL/GenBank/DDBJ whole genome shotgun (WGS) entry which is preliminary data.</text>
</comment>
<keyword evidence="5" id="KW-0997">Cell inner membrane</keyword>
<gene>
    <name evidence="5" type="primary">yciB</name>
    <name evidence="6" type="ORF">EYW49_15695</name>
</gene>
<evidence type="ECO:0000313" key="6">
    <source>
        <dbReference type="EMBL" id="TBW35833.1"/>
    </source>
</evidence>
<sequence length="206" mass="22476">MPSNPITPVLPPAKPTAGHRWVKLVLELGPLAVFFAVNAATSKTHGLYPATAAFMVATAVALIASWLLLRRVPIMPLVSGAVVLVFGSLTLILQDELFIKLKPTIVNSLFGTVLIGGLFFGRSLLGVVFDSVFDLDAAGWRSLTLRWGLFFFVLAGINEVVWRNFSTDTWVWFKVFGIMPITFVFALAQIPLIQRHAIEPVGDGDV</sequence>
<keyword evidence="7" id="KW-1185">Reference proteome</keyword>
<reference evidence="6 7" key="1">
    <citation type="submission" date="2019-02" db="EMBL/GenBank/DDBJ databases">
        <title>Siculibacillus lacustris gen. nov., sp. nov., a new rosette-forming bacterium isolated from a freshwater crater lake (Lake St. Ana, Romania).</title>
        <authorList>
            <person name="Felfoldi T."/>
            <person name="Marton Z."/>
            <person name="Szabo A."/>
            <person name="Mentes A."/>
            <person name="Boka K."/>
            <person name="Marialigeti K."/>
            <person name="Mathe I."/>
            <person name="Koncz M."/>
            <person name="Schumann P."/>
            <person name="Toth E."/>
        </authorList>
    </citation>
    <scope>NUCLEOTIDE SEQUENCE [LARGE SCALE GENOMIC DNA]</scope>
    <source>
        <strain evidence="6 7">SA-279</strain>
    </source>
</reference>
<comment type="similarity">
    <text evidence="5">Belongs to the YciB family.</text>
</comment>
<evidence type="ECO:0000256" key="5">
    <source>
        <dbReference type="HAMAP-Rule" id="MF_00189"/>
    </source>
</evidence>
<evidence type="ECO:0000256" key="3">
    <source>
        <dbReference type="ARBA" id="ARBA00022989"/>
    </source>
</evidence>
<accession>A0A4Q9VKD5</accession>
<dbReference type="NCBIfam" id="NF001323">
    <property type="entry name" value="PRK00259.1-1"/>
    <property type="match status" value="1"/>
</dbReference>
<keyword evidence="3 5" id="KW-1133">Transmembrane helix</keyword>
<dbReference type="NCBIfam" id="TIGR00997">
    <property type="entry name" value="ispZ"/>
    <property type="match status" value="1"/>
</dbReference>
<dbReference type="Proteomes" id="UP000292781">
    <property type="component" value="Unassembled WGS sequence"/>
</dbReference>
<dbReference type="HAMAP" id="MF_00189">
    <property type="entry name" value="YciB"/>
    <property type="match status" value="1"/>
</dbReference>
<dbReference type="PANTHER" id="PTHR36917:SF1">
    <property type="entry name" value="INNER MEMBRANE-SPANNING PROTEIN YCIB"/>
    <property type="match status" value="1"/>
</dbReference>
<feature type="transmembrane region" description="Helical" evidence="5">
    <location>
        <begin position="20"/>
        <end position="40"/>
    </location>
</feature>
<dbReference type="RefSeq" id="WP_131310534.1">
    <property type="nucleotide sequence ID" value="NZ_SJFN01000024.1"/>
</dbReference>
<evidence type="ECO:0000256" key="4">
    <source>
        <dbReference type="ARBA" id="ARBA00023136"/>
    </source>
</evidence>
<dbReference type="EMBL" id="SJFN01000024">
    <property type="protein sequence ID" value="TBW35833.1"/>
    <property type="molecule type" value="Genomic_DNA"/>
</dbReference>
<evidence type="ECO:0000256" key="1">
    <source>
        <dbReference type="ARBA" id="ARBA00022475"/>
    </source>
</evidence>
<name>A0A4Q9VKD5_9HYPH</name>
<dbReference type="GO" id="GO:0005886">
    <property type="term" value="C:plasma membrane"/>
    <property type="evidence" value="ECO:0007669"/>
    <property type="project" value="UniProtKB-SubCell"/>
</dbReference>
<dbReference type="OrthoDB" id="9788219at2"/>
<dbReference type="PANTHER" id="PTHR36917">
    <property type="entry name" value="INTRACELLULAR SEPTATION PROTEIN A-RELATED"/>
    <property type="match status" value="1"/>
</dbReference>
<evidence type="ECO:0000313" key="7">
    <source>
        <dbReference type="Proteomes" id="UP000292781"/>
    </source>
</evidence>
<comment type="function">
    <text evidence="5">Plays a role in cell envelope biogenesis, maintenance of cell envelope integrity and membrane homeostasis.</text>
</comment>
<dbReference type="InterPro" id="IPR006008">
    <property type="entry name" value="YciB"/>
</dbReference>
<comment type="subcellular location">
    <subcellularLocation>
        <location evidence="5">Cell inner membrane</location>
        <topology evidence="5">Multi-pass membrane protein</topology>
    </subcellularLocation>
</comment>
<keyword evidence="1 5" id="KW-1003">Cell membrane</keyword>
<feature type="transmembrane region" description="Helical" evidence="5">
    <location>
        <begin position="105"/>
        <end position="125"/>
    </location>
</feature>
<feature type="transmembrane region" description="Helical" evidence="5">
    <location>
        <begin position="74"/>
        <end position="93"/>
    </location>
</feature>
<feature type="transmembrane region" description="Helical" evidence="5">
    <location>
        <begin position="145"/>
        <end position="162"/>
    </location>
</feature>
<dbReference type="Pfam" id="PF04279">
    <property type="entry name" value="IspA"/>
    <property type="match status" value="1"/>
</dbReference>
<dbReference type="AlphaFoldDB" id="A0A4Q9VKD5"/>
<protein>
    <recommendedName>
        <fullName evidence="5">Inner membrane-spanning protein YciB</fullName>
    </recommendedName>
</protein>
<proteinExistence type="inferred from homology"/>
<keyword evidence="4 5" id="KW-0472">Membrane</keyword>
<organism evidence="6 7">
    <name type="scientific">Siculibacillus lacustris</name>
    <dbReference type="NCBI Taxonomy" id="1549641"/>
    <lineage>
        <taxon>Bacteria</taxon>
        <taxon>Pseudomonadati</taxon>
        <taxon>Pseudomonadota</taxon>
        <taxon>Alphaproteobacteria</taxon>
        <taxon>Hyphomicrobiales</taxon>
        <taxon>Ancalomicrobiaceae</taxon>
        <taxon>Siculibacillus</taxon>
    </lineage>
</organism>
<evidence type="ECO:0000256" key="2">
    <source>
        <dbReference type="ARBA" id="ARBA00022692"/>
    </source>
</evidence>
<feature type="transmembrane region" description="Helical" evidence="5">
    <location>
        <begin position="47"/>
        <end position="68"/>
    </location>
</feature>
<keyword evidence="2 5" id="KW-0812">Transmembrane</keyword>
<feature type="transmembrane region" description="Helical" evidence="5">
    <location>
        <begin position="169"/>
        <end position="188"/>
    </location>
</feature>